<sequence>MLKSVTVSSGHVCGSTAAMLKGTRVVTIPGELRSGSTRLVELNDFIRDLHRKGLIS</sequence>
<feature type="non-terminal residue" evidence="1">
    <location>
        <position position="1"/>
    </location>
</feature>
<proteinExistence type="predicted"/>
<comment type="caution">
    <text evidence="1">The sequence shown here is derived from an EMBL/GenBank/DDBJ whole genome shotgun (WGS) entry which is preliminary data.</text>
</comment>
<accession>A0AAD5GTC0</accession>
<organism evidence="1 2">
    <name type="scientific">Ambrosia artemisiifolia</name>
    <name type="common">Common ragweed</name>
    <dbReference type="NCBI Taxonomy" id="4212"/>
    <lineage>
        <taxon>Eukaryota</taxon>
        <taxon>Viridiplantae</taxon>
        <taxon>Streptophyta</taxon>
        <taxon>Embryophyta</taxon>
        <taxon>Tracheophyta</taxon>
        <taxon>Spermatophyta</taxon>
        <taxon>Magnoliopsida</taxon>
        <taxon>eudicotyledons</taxon>
        <taxon>Gunneridae</taxon>
        <taxon>Pentapetalae</taxon>
        <taxon>asterids</taxon>
        <taxon>campanulids</taxon>
        <taxon>Asterales</taxon>
        <taxon>Asteraceae</taxon>
        <taxon>Asteroideae</taxon>
        <taxon>Heliantheae alliance</taxon>
        <taxon>Heliantheae</taxon>
        <taxon>Ambrosia</taxon>
    </lineage>
</organism>
<dbReference type="AlphaFoldDB" id="A0AAD5GTC0"/>
<evidence type="ECO:0000313" key="2">
    <source>
        <dbReference type="Proteomes" id="UP001206925"/>
    </source>
</evidence>
<dbReference type="Proteomes" id="UP001206925">
    <property type="component" value="Unassembled WGS sequence"/>
</dbReference>
<evidence type="ECO:0000313" key="1">
    <source>
        <dbReference type="EMBL" id="KAI7751721.1"/>
    </source>
</evidence>
<protein>
    <submittedName>
        <fullName evidence="1">Uncharacterized protein</fullName>
    </submittedName>
</protein>
<dbReference type="EMBL" id="JAMZMK010005835">
    <property type="protein sequence ID" value="KAI7751721.1"/>
    <property type="molecule type" value="Genomic_DNA"/>
</dbReference>
<gene>
    <name evidence="1" type="ORF">M8C21_017092</name>
</gene>
<name>A0AAD5GTC0_AMBAR</name>
<keyword evidence="2" id="KW-1185">Reference proteome</keyword>
<reference evidence="1" key="1">
    <citation type="submission" date="2022-06" db="EMBL/GenBank/DDBJ databases">
        <title>Uncovering the hologenomic basis of an extraordinary plant invasion.</title>
        <authorList>
            <person name="Bieker V.C."/>
            <person name="Martin M.D."/>
            <person name="Gilbert T."/>
            <person name="Hodgins K."/>
            <person name="Battlay P."/>
            <person name="Petersen B."/>
            <person name="Wilson J."/>
        </authorList>
    </citation>
    <scope>NUCLEOTIDE SEQUENCE</scope>
    <source>
        <strain evidence="1">AA19_3_7</strain>
        <tissue evidence="1">Leaf</tissue>
    </source>
</reference>